<name>A0A2T0BEJ2_9CLOT</name>
<sequence>MLMSNVQLTKKEKIKFVKEVLDSEKELYRNSDKEYDYKDKFWLHKYITKADSRALIRASLKPLYQTALNLAKNK</sequence>
<dbReference type="AlphaFoldDB" id="A0A2T0BEJ2"/>
<gene>
    <name evidence="1" type="ORF">CLVI_18000</name>
</gene>
<dbReference type="EMBL" id="PVXQ01000017">
    <property type="protein sequence ID" value="PRR82294.1"/>
    <property type="molecule type" value="Genomic_DNA"/>
</dbReference>
<comment type="caution">
    <text evidence="1">The sequence shown here is derived from an EMBL/GenBank/DDBJ whole genome shotgun (WGS) entry which is preliminary data.</text>
</comment>
<organism evidence="1 2">
    <name type="scientific">Clostridium vincentii</name>
    <dbReference type="NCBI Taxonomy" id="52704"/>
    <lineage>
        <taxon>Bacteria</taxon>
        <taxon>Bacillati</taxon>
        <taxon>Bacillota</taxon>
        <taxon>Clostridia</taxon>
        <taxon>Eubacteriales</taxon>
        <taxon>Clostridiaceae</taxon>
        <taxon>Clostridium</taxon>
    </lineage>
</organism>
<evidence type="ECO:0000313" key="1">
    <source>
        <dbReference type="EMBL" id="PRR82294.1"/>
    </source>
</evidence>
<keyword evidence="2" id="KW-1185">Reference proteome</keyword>
<accession>A0A2T0BEJ2</accession>
<dbReference type="Proteomes" id="UP000239471">
    <property type="component" value="Unassembled WGS sequence"/>
</dbReference>
<evidence type="ECO:0000313" key="2">
    <source>
        <dbReference type="Proteomes" id="UP000239471"/>
    </source>
</evidence>
<reference evidence="1 2" key="1">
    <citation type="submission" date="2018-03" db="EMBL/GenBank/DDBJ databases">
        <title>Genome sequence of Clostridium vincentii DSM 10228.</title>
        <authorList>
            <person name="Poehlein A."/>
            <person name="Daniel R."/>
        </authorList>
    </citation>
    <scope>NUCLEOTIDE SEQUENCE [LARGE SCALE GENOMIC DNA]</scope>
    <source>
        <strain evidence="1 2">DSM 10228</strain>
    </source>
</reference>
<proteinExistence type="predicted"/>
<protein>
    <submittedName>
        <fullName evidence="1">Uncharacterized protein</fullName>
    </submittedName>
</protein>